<comment type="catalytic activity">
    <reaction evidence="8">
        <text>adenosine + H2O + H(+) = inosine + NH4(+)</text>
        <dbReference type="Rhea" id="RHEA:24408"/>
        <dbReference type="ChEBI" id="CHEBI:15377"/>
        <dbReference type="ChEBI" id="CHEBI:15378"/>
        <dbReference type="ChEBI" id="CHEBI:16335"/>
        <dbReference type="ChEBI" id="CHEBI:17596"/>
        <dbReference type="ChEBI" id="CHEBI:28938"/>
        <dbReference type="EC" id="3.5.4.4"/>
    </reaction>
    <physiologicalReaction direction="left-to-right" evidence="8">
        <dbReference type="Rhea" id="RHEA:24409"/>
    </physiologicalReaction>
</comment>
<evidence type="ECO:0000256" key="5">
    <source>
        <dbReference type="ARBA" id="ARBA00022723"/>
    </source>
</evidence>
<accession>Q10Z69</accession>
<keyword evidence="6" id="KW-0378">Hydrolase</keyword>
<evidence type="ECO:0000256" key="6">
    <source>
        <dbReference type="ARBA" id="ARBA00022801"/>
    </source>
</evidence>
<dbReference type="InterPro" id="IPR011324">
    <property type="entry name" value="Cytotoxic_necrot_fac-like_cat"/>
</dbReference>
<dbReference type="RefSeq" id="WP_011612800.1">
    <property type="nucleotide sequence ID" value="NC_008312.1"/>
</dbReference>
<name>Q10Z69_TRIEI</name>
<organism evidence="12">
    <name type="scientific">Trichodesmium erythraeum (strain IMS101)</name>
    <dbReference type="NCBI Taxonomy" id="203124"/>
    <lineage>
        <taxon>Bacteria</taxon>
        <taxon>Bacillati</taxon>
        <taxon>Cyanobacteriota</taxon>
        <taxon>Cyanophyceae</taxon>
        <taxon>Oscillatoriophycideae</taxon>
        <taxon>Oscillatoriales</taxon>
        <taxon>Microcoleaceae</taxon>
        <taxon>Trichodesmium</taxon>
    </lineage>
</organism>
<comment type="function">
    <text evidence="2">Purine nucleoside enzyme that catalyzes the phosphorolysis of adenosine and inosine nucleosides, yielding D-ribose 1-phosphate and the respective free bases, adenine and hypoxanthine. Also catalyzes the phosphorolysis of S-methyl-5'-thioadenosine into adenine and S-methyl-5-thio-alpha-D-ribose 1-phosphate. Also has adenosine deaminase activity.</text>
</comment>
<dbReference type="GO" id="GO:0005507">
    <property type="term" value="F:copper ion binding"/>
    <property type="evidence" value="ECO:0007669"/>
    <property type="project" value="TreeGrafter"/>
</dbReference>
<dbReference type="PANTHER" id="PTHR30616:SF2">
    <property type="entry name" value="PURINE NUCLEOSIDE PHOSPHORYLASE LACC1"/>
    <property type="match status" value="1"/>
</dbReference>
<protein>
    <recommendedName>
        <fullName evidence="11">Purine nucleoside phosphorylase</fullName>
    </recommendedName>
</protein>
<dbReference type="InterPro" id="IPR038371">
    <property type="entry name" value="Cu_polyphenol_OxRdtase_sf"/>
</dbReference>
<comment type="catalytic activity">
    <reaction evidence="9">
        <text>adenosine + phosphate = alpha-D-ribose 1-phosphate + adenine</text>
        <dbReference type="Rhea" id="RHEA:27642"/>
        <dbReference type="ChEBI" id="CHEBI:16335"/>
        <dbReference type="ChEBI" id="CHEBI:16708"/>
        <dbReference type="ChEBI" id="CHEBI:43474"/>
        <dbReference type="ChEBI" id="CHEBI:57720"/>
        <dbReference type="EC" id="2.4.2.1"/>
    </reaction>
    <physiologicalReaction direction="left-to-right" evidence="9">
        <dbReference type="Rhea" id="RHEA:27643"/>
    </physiologicalReaction>
</comment>
<dbReference type="GO" id="GO:0017061">
    <property type="term" value="F:S-methyl-5-thioadenosine phosphorylase activity"/>
    <property type="evidence" value="ECO:0007669"/>
    <property type="project" value="UniProtKB-EC"/>
</dbReference>
<dbReference type="STRING" id="203124.Tery_3353"/>
<dbReference type="PANTHER" id="PTHR30616">
    <property type="entry name" value="UNCHARACTERIZED PROTEIN YFIH"/>
    <property type="match status" value="1"/>
</dbReference>
<evidence type="ECO:0000313" key="12">
    <source>
        <dbReference type="EMBL" id="ABG52455.1"/>
    </source>
</evidence>
<dbReference type="Pfam" id="PF02578">
    <property type="entry name" value="Cu-oxidase_4"/>
    <property type="match status" value="1"/>
</dbReference>
<evidence type="ECO:0000256" key="1">
    <source>
        <dbReference type="ARBA" id="ARBA00000553"/>
    </source>
</evidence>
<dbReference type="SUPFAM" id="SSF64438">
    <property type="entry name" value="CNF1/YfiH-like putative cysteine hydrolases"/>
    <property type="match status" value="1"/>
</dbReference>
<evidence type="ECO:0000256" key="8">
    <source>
        <dbReference type="ARBA" id="ARBA00047989"/>
    </source>
</evidence>
<dbReference type="OrthoDB" id="4279at2"/>
<dbReference type="AlphaFoldDB" id="Q10Z69"/>
<keyword evidence="7" id="KW-0862">Zinc</keyword>
<comment type="catalytic activity">
    <reaction evidence="1">
        <text>inosine + phosphate = alpha-D-ribose 1-phosphate + hypoxanthine</text>
        <dbReference type="Rhea" id="RHEA:27646"/>
        <dbReference type="ChEBI" id="CHEBI:17368"/>
        <dbReference type="ChEBI" id="CHEBI:17596"/>
        <dbReference type="ChEBI" id="CHEBI:43474"/>
        <dbReference type="ChEBI" id="CHEBI:57720"/>
        <dbReference type="EC" id="2.4.2.1"/>
    </reaction>
    <physiologicalReaction direction="left-to-right" evidence="1">
        <dbReference type="Rhea" id="RHEA:27647"/>
    </physiologicalReaction>
</comment>
<evidence type="ECO:0000256" key="3">
    <source>
        <dbReference type="ARBA" id="ARBA00007353"/>
    </source>
</evidence>
<dbReference type="CDD" id="cd16833">
    <property type="entry name" value="YfiH"/>
    <property type="match status" value="1"/>
</dbReference>
<evidence type="ECO:0000256" key="7">
    <source>
        <dbReference type="ARBA" id="ARBA00022833"/>
    </source>
</evidence>
<dbReference type="GO" id="GO:0016787">
    <property type="term" value="F:hydrolase activity"/>
    <property type="evidence" value="ECO:0007669"/>
    <property type="project" value="UniProtKB-KW"/>
</dbReference>
<proteinExistence type="inferred from homology"/>
<evidence type="ECO:0000256" key="10">
    <source>
        <dbReference type="ARBA" id="ARBA00049893"/>
    </source>
</evidence>
<dbReference type="eggNOG" id="COG1496">
    <property type="taxonomic scope" value="Bacteria"/>
</dbReference>
<dbReference type="InterPro" id="IPR003730">
    <property type="entry name" value="Cu_polyphenol_OxRdtase"/>
</dbReference>
<evidence type="ECO:0000256" key="2">
    <source>
        <dbReference type="ARBA" id="ARBA00003215"/>
    </source>
</evidence>
<dbReference type="KEGG" id="ter:Tery_3353"/>
<dbReference type="HOGENOM" id="CLU_065784_2_0_3"/>
<reference evidence="12" key="1">
    <citation type="submission" date="2006-06" db="EMBL/GenBank/DDBJ databases">
        <title>Complete sequence of Trichodesmium erythraeum IMS101.</title>
        <authorList>
            <consortium name="US DOE Joint Genome Institute"/>
            <person name="Copeland A."/>
            <person name="Lucas S."/>
            <person name="Lapidus A."/>
            <person name="Barry K."/>
            <person name="Detter J.C."/>
            <person name="Glavina del Rio T."/>
            <person name="Hammon N."/>
            <person name="Israni S."/>
            <person name="Dalin E."/>
            <person name="Tice H."/>
            <person name="Pitluck S."/>
            <person name="Kiss H."/>
            <person name="Munk A.C."/>
            <person name="Brettin T."/>
            <person name="Bruce D."/>
            <person name="Han C."/>
            <person name="Tapia R."/>
            <person name="Gilna P."/>
            <person name="Schmutz J."/>
            <person name="Larimer F."/>
            <person name="Land M."/>
            <person name="Hauser L."/>
            <person name="Kyrpides N."/>
            <person name="Kim E."/>
            <person name="Richardson P."/>
        </authorList>
    </citation>
    <scope>NUCLEOTIDE SEQUENCE [LARGE SCALE GENOMIC DNA]</scope>
    <source>
        <strain evidence="12">IMS101</strain>
    </source>
</reference>
<sequence length="278" mass="30885">MTIANSDSQKLSKYYQVLSKNNVTWYWQKWEGLPFLTCSLLQNWPHGFFTNHFFPNTPTELVDILHPSAEVYRVKQVHGSTVITPAKFTVETEGNYPEADGLLTEKAKQAVWVCTADCVPVLIADQKTGQVAAVHAGWRGTAAKIVPVALAGFEAQGSQLSDLLVVLGPAIAGEVYQVSQEVAAQVGATIFPETGKATIEDIMHFLELLPHSPILSDPEPGKVRLDVRLVNILQLKQLGIDNQQVAIAPYCTYQQPEYFFSYRREKQKKVQWSGIVSN</sequence>
<keyword evidence="4" id="KW-0808">Transferase</keyword>
<dbReference type="EMBL" id="CP000393">
    <property type="protein sequence ID" value="ABG52455.1"/>
    <property type="molecule type" value="Genomic_DNA"/>
</dbReference>
<comment type="similarity">
    <text evidence="3 11">Belongs to the purine nucleoside phosphorylase YfiH/LACC1 family.</text>
</comment>
<dbReference type="NCBIfam" id="TIGR00726">
    <property type="entry name" value="peptidoglycan editing factor PgeF"/>
    <property type="match status" value="1"/>
</dbReference>
<dbReference type="Gene3D" id="3.60.140.10">
    <property type="entry name" value="CNF1/YfiH-like putative cysteine hydrolases"/>
    <property type="match status" value="1"/>
</dbReference>
<keyword evidence="5" id="KW-0479">Metal-binding</keyword>
<comment type="catalytic activity">
    <reaction evidence="10">
        <text>S-methyl-5'-thioadenosine + phosphate = 5-(methylsulfanyl)-alpha-D-ribose 1-phosphate + adenine</text>
        <dbReference type="Rhea" id="RHEA:11852"/>
        <dbReference type="ChEBI" id="CHEBI:16708"/>
        <dbReference type="ChEBI" id="CHEBI:17509"/>
        <dbReference type="ChEBI" id="CHEBI:43474"/>
        <dbReference type="ChEBI" id="CHEBI:58533"/>
        <dbReference type="EC" id="2.4.2.28"/>
    </reaction>
    <physiologicalReaction direction="left-to-right" evidence="10">
        <dbReference type="Rhea" id="RHEA:11853"/>
    </physiologicalReaction>
</comment>
<evidence type="ECO:0000256" key="4">
    <source>
        <dbReference type="ARBA" id="ARBA00022679"/>
    </source>
</evidence>
<evidence type="ECO:0000256" key="11">
    <source>
        <dbReference type="RuleBase" id="RU361274"/>
    </source>
</evidence>
<gene>
    <name evidence="12" type="ordered locus">Tery_3353</name>
</gene>
<evidence type="ECO:0000256" key="9">
    <source>
        <dbReference type="ARBA" id="ARBA00048968"/>
    </source>
</evidence>